<dbReference type="AlphaFoldDB" id="A0A3N6PJ61"/>
<name>A0A3N6PJ61_9CYAN</name>
<evidence type="ECO:0000259" key="1">
    <source>
        <dbReference type="Pfam" id="PF14280"/>
    </source>
</evidence>
<keyword evidence="3" id="KW-1185">Reference proteome</keyword>
<gene>
    <name evidence="2" type="ORF">D5R40_16950</name>
</gene>
<dbReference type="InterPro" id="IPR025375">
    <property type="entry name" value="DUF4365"/>
</dbReference>
<dbReference type="RefSeq" id="WP_124144280.1">
    <property type="nucleotide sequence ID" value="NZ_CAWOKI010000005.1"/>
</dbReference>
<dbReference type="EMBL" id="RCBY01000094">
    <property type="protein sequence ID" value="RQH39582.1"/>
    <property type="molecule type" value="Genomic_DNA"/>
</dbReference>
<dbReference type="Proteomes" id="UP000269154">
    <property type="component" value="Unassembled WGS sequence"/>
</dbReference>
<feature type="domain" description="DUF4365" evidence="1">
    <location>
        <begin position="8"/>
        <end position="159"/>
    </location>
</feature>
<organism evidence="2 3">
    <name type="scientific">Okeania hirsuta</name>
    <dbReference type="NCBI Taxonomy" id="1458930"/>
    <lineage>
        <taxon>Bacteria</taxon>
        <taxon>Bacillati</taxon>
        <taxon>Cyanobacteriota</taxon>
        <taxon>Cyanophyceae</taxon>
        <taxon>Oscillatoriophycideae</taxon>
        <taxon>Oscillatoriales</taxon>
        <taxon>Microcoleaceae</taxon>
        <taxon>Okeania</taxon>
    </lineage>
</organism>
<evidence type="ECO:0000313" key="3">
    <source>
        <dbReference type="Proteomes" id="UP000269154"/>
    </source>
</evidence>
<dbReference type="OrthoDB" id="516854at2"/>
<evidence type="ECO:0000313" key="2">
    <source>
        <dbReference type="EMBL" id="RQH39582.1"/>
    </source>
</evidence>
<proteinExistence type="predicted"/>
<dbReference type="Pfam" id="PF14280">
    <property type="entry name" value="DUF4365"/>
    <property type="match status" value="1"/>
</dbReference>
<protein>
    <submittedName>
        <fullName evidence="2">DUF4365 domain-containing protein</fullName>
    </submittedName>
</protein>
<sequence>MHITQQQEQFSNAYLRAVATVAGYSLSKPDVDDDSIDWSIHKRGGNGTIRSPRIELQLKCLLRDNPINSEGIKYDLKVKNYNELIPENVLVPRILVVVVVPRLPESWLTQSDEQTILKYCAYWISLRGKPPTDNNTTVRVNIPQKNRLTVNKLSQLMEIVASGDAP</sequence>
<reference evidence="2 3" key="1">
    <citation type="journal article" date="2018" name="ACS Chem. Biol.">
        <title>Ketoreductase domain dysfunction expands chemodiversity: malyngamide biosynthesis in the cyanobacterium Okeania hirsuta.</title>
        <authorList>
            <person name="Moss N.A."/>
            <person name="Leao T."/>
            <person name="Rankin M."/>
            <person name="McCullough T.M."/>
            <person name="Qu P."/>
            <person name="Korobeynikov A."/>
            <person name="Smith J.L."/>
            <person name="Gerwick L."/>
            <person name="Gerwick W.H."/>
        </authorList>
    </citation>
    <scope>NUCLEOTIDE SEQUENCE [LARGE SCALE GENOMIC DNA]</scope>
    <source>
        <strain evidence="2 3">PAB10Feb10-1</strain>
    </source>
</reference>
<accession>A0A3N6PJ61</accession>
<comment type="caution">
    <text evidence="2">The sequence shown here is derived from an EMBL/GenBank/DDBJ whole genome shotgun (WGS) entry which is preliminary data.</text>
</comment>